<dbReference type="Pfam" id="PF17899">
    <property type="entry name" value="Peptidase_M61_N"/>
    <property type="match status" value="1"/>
</dbReference>
<feature type="domain" description="Peptidase M61 N-terminal" evidence="3">
    <location>
        <begin position="29"/>
        <end position="203"/>
    </location>
</feature>
<organism evidence="4 5">
    <name type="scientific">Hymenobacter lutimineralis</name>
    <dbReference type="NCBI Taxonomy" id="2606448"/>
    <lineage>
        <taxon>Bacteria</taxon>
        <taxon>Pseudomonadati</taxon>
        <taxon>Bacteroidota</taxon>
        <taxon>Cytophagia</taxon>
        <taxon>Cytophagales</taxon>
        <taxon>Hymenobacteraceae</taxon>
        <taxon>Hymenobacter</taxon>
    </lineage>
</organism>
<evidence type="ECO:0000259" key="2">
    <source>
        <dbReference type="Pfam" id="PF05299"/>
    </source>
</evidence>
<dbReference type="SUPFAM" id="SSF50156">
    <property type="entry name" value="PDZ domain-like"/>
    <property type="match status" value="1"/>
</dbReference>
<reference evidence="4 5" key="1">
    <citation type="submission" date="2019-08" db="EMBL/GenBank/DDBJ databases">
        <authorList>
            <person name="Seo M.-J."/>
        </authorList>
    </citation>
    <scope>NUCLEOTIDE SEQUENCE [LARGE SCALE GENOMIC DNA]</scope>
    <source>
        <strain evidence="4 5">KIGAM108</strain>
    </source>
</reference>
<feature type="domain" description="Peptidase M61 catalytic" evidence="2">
    <location>
        <begin position="303"/>
        <end position="409"/>
    </location>
</feature>
<sequence length="612" mass="69797">MKSVYLLLGLLPWATAALAQTSAPDTYRISVDLQQVQNDRVRVVVRLPAVRENQATYVLPSVVPGSYSKKDYGRFITEFQAFDDQGKKLKTTRQGNNLFLIDKARKLDRLEYLVDDTWDSKDKNFVFQPGGTNIDAGRNFVLNHYGLYGYLEGYKMQPYEVSIRKPAELYAATSLGKQSPAPDQDVFKASSYVQLADAPIMYSRPDTTSFTTGGARISVSVFSENGVVKSGQVSEAIRPMADALARFFGRMPVPRYHFIMYFPAFSSPVVNSAGGFGAMEHSYSSVYFLPEIADATRIRSLVREVASHEFLHILTPLNIHSREIGEFDFRNPKMSQHLWLYEGVTEYFAHLVQLQGGLTQEDVFRKEMKHKIEDMQKYRTVSFTDMSRNILVDPYKDMYENVYKKGALIGFLLDIRIRELTQGRLSLRDVLLQLGQKYGPDRPFEDEQLIPEIVQLTHPQLQQFFTDYVQGSQPLPLTEYFAKIGWRYAPKAQVTVKAFGELGFRYDQDKQEFVLAQTRAEYNAFGLQNDDVILQVNSTPVTLENAEQLLRPLIEPAADEKVRIVYRRGKTQQQTEALPREMDAEVQHLLEPLPSLTEAQRALHDQILRPGA</sequence>
<evidence type="ECO:0000256" key="1">
    <source>
        <dbReference type="SAM" id="SignalP"/>
    </source>
</evidence>
<comment type="caution">
    <text evidence="4">The sequence shown here is derived from an EMBL/GenBank/DDBJ whole genome shotgun (WGS) entry which is preliminary data.</text>
</comment>
<feature type="signal peptide" evidence="1">
    <location>
        <begin position="1"/>
        <end position="19"/>
    </location>
</feature>
<dbReference type="InterPro" id="IPR036034">
    <property type="entry name" value="PDZ_sf"/>
</dbReference>
<dbReference type="Gene3D" id="2.60.40.3650">
    <property type="match status" value="1"/>
</dbReference>
<dbReference type="Gene3D" id="2.30.42.10">
    <property type="match status" value="1"/>
</dbReference>
<keyword evidence="1" id="KW-0732">Signal</keyword>
<accession>A0A5D6V6G2</accession>
<dbReference type="AlphaFoldDB" id="A0A5D6V6G2"/>
<evidence type="ECO:0000313" key="4">
    <source>
        <dbReference type="EMBL" id="TYZ11473.1"/>
    </source>
</evidence>
<dbReference type="EMBL" id="VTHL01000005">
    <property type="protein sequence ID" value="TYZ11473.1"/>
    <property type="molecule type" value="Genomic_DNA"/>
</dbReference>
<dbReference type="InterPro" id="IPR040756">
    <property type="entry name" value="Peptidase_M61_N"/>
</dbReference>
<proteinExistence type="predicted"/>
<evidence type="ECO:0000313" key="5">
    <source>
        <dbReference type="Proteomes" id="UP000322791"/>
    </source>
</evidence>
<feature type="chain" id="PRO_5023077795" evidence="1">
    <location>
        <begin position="20"/>
        <end position="612"/>
    </location>
</feature>
<dbReference type="RefSeq" id="WP_149070318.1">
    <property type="nucleotide sequence ID" value="NZ_VTHL01000005.1"/>
</dbReference>
<keyword evidence="5" id="KW-1185">Reference proteome</keyword>
<dbReference type="Pfam" id="PF05299">
    <property type="entry name" value="Peptidase_M61"/>
    <property type="match status" value="1"/>
</dbReference>
<evidence type="ECO:0000259" key="3">
    <source>
        <dbReference type="Pfam" id="PF17899"/>
    </source>
</evidence>
<name>A0A5D6V6G2_9BACT</name>
<dbReference type="Gene3D" id="1.10.390.10">
    <property type="entry name" value="Neutral Protease Domain 2"/>
    <property type="match status" value="1"/>
</dbReference>
<protein>
    <submittedName>
        <fullName evidence="4">Peptidase M61</fullName>
    </submittedName>
</protein>
<dbReference type="InterPro" id="IPR027268">
    <property type="entry name" value="Peptidase_M4/M1_CTD_sf"/>
</dbReference>
<dbReference type="Proteomes" id="UP000322791">
    <property type="component" value="Unassembled WGS sequence"/>
</dbReference>
<dbReference type="SUPFAM" id="SSF55486">
    <property type="entry name" value="Metalloproteases ('zincins'), catalytic domain"/>
    <property type="match status" value="1"/>
</dbReference>
<dbReference type="InterPro" id="IPR007963">
    <property type="entry name" value="Peptidase_M61_catalytic"/>
</dbReference>
<gene>
    <name evidence="4" type="ORF">FY528_07205</name>
</gene>